<keyword evidence="6" id="KW-0833">Ubl conjugation pathway</keyword>
<dbReference type="InterPro" id="IPR001841">
    <property type="entry name" value="Znf_RING"/>
</dbReference>
<dbReference type="Proteomes" id="UP001374535">
    <property type="component" value="Chromosome 6"/>
</dbReference>
<dbReference type="PANTHER" id="PTHR22937">
    <property type="entry name" value="E3 UBIQUITIN-PROTEIN LIGASE RNF165"/>
    <property type="match status" value="1"/>
</dbReference>
<dbReference type="CDD" id="cd16469">
    <property type="entry name" value="RING-H2_RNF24-like"/>
    <property type="match status" value="1"/>
</dbReference>
<keyword evidence="11" id="KW-1185">Reference proteome</keyword>
<dbReference type="Gene3D" id="3.30.40.10">
    <property type="entry name" value="Zinc/RING finger domain, C3HC4 (zinc finger)"/>
    <property type="match status" value="1"/>
</dbReference>
<evidence type="ECO:0000256" key="4">
    <source>
        <dbReference type="ARBA" id="ARBA00022723"/>
    </source>
</evidence>
<proteinExistence type="predicted"/>
<feature type="domain" description="RING-type" evidence="9">
    <location>
        <begin position="120"/>
        <end position="161"/>
    </location>
</feature>
<name>A0AAQ3N8A2_VIGMU</name>
<evidence type="ECO:0000313" key="11">
    <source>
        <dbReference type="Proteomes" id="UP001374535"/>
    </source>
</evidence>
<protein>
    <recommendedName>
        <fullName evidence="2">RING-type E3 ubiquitin transferase</fullName>
        <ecNumber evidence="2">2.3.2.27</ecNumber>
    </recommendedName>
</protein>
<gene>
    <name evidence="10" type="ORF">V8G54_018355</name>
</gene>
<evidence type="ECO:0000256" key="3">
    <source>
        <dbReference type="ARBA" id="ARBA00022679"/>
    </source>
</evidence>
<comment type="catalytic activity">
    <reaction evidence="1">
        <text>S-ubiquitinyl-[E2 ubiquitin-conjugating enzyme]-L-cysteine + [acceptor protein]-L-lysine = [E2 ubiquitin-conjugating enzyme]-L-cysteine + N(6)-ubiquitinyl-[acceptor protein]-L-lysine.</text>
        <dbReference type="EC" id="2.3.2.27"/>
    </reaction>
</comment>
<keyword evidence="7" id="KW-0862">Zinc</keyword>
<organism evidence="10 11">
    <name type="scientific">Vigna mungo</name>
    <name type="common">Black gram</name>
    <name type="synonym">Phaseolus mungo</name>
    <dbReference type="NCBI Taxonomy" id="3915"/>
    <lineage>
        <taxon>Eukaryota</taxon>
        <taxon>Viridiplantae</taxon>
        <taxon>Streptophyta</taxon>
        <taxon>Embryophyta</taxon>
        <taxon>Tracheophyta</taxon>
        <taxon>Spermatophyta</taxon>
        <taxon>Magnoliopsida</taxon>
        <taxon>eudicotyledons</taxon>
        <taxon>Gunneridae</taxon>
        <taxon>Pentapetalae</taxon>
        <taxon>rosids</taxon>
        <taxon>fabids</taxon>
        <taxon>Fabales</taxon>
        <taxon>Fabaceae</taxon>
        <taxon>Papilionoideae</taxon>
        <taxon>50 kb inversion clade</taxon>
        <taxon>NPAAA clade</taxon>
        <taxon>indigoferoid/millettioid clade</taxon>
        <taxon>Phaseoleae</taxon>
        <taxon>Vigna</taxon>
    </lineage>
</organism>
<dbReference type="GO" id="GO:0061630">
    <property type="term" value="F:ubiquitin protein ligase activity"/>
    <property type="evidence" value="ECO:0007669"/>
    <property type="project" value="UniProtKB-EC"/>
</dbReference>
<evidence type="ECO:0000256" key="2">
    <source>
        <dbReference type="ARBA" id="ARBA00012483"/>
    </source>
</evidence>
<dbReference type="PANTHER" id="PTHR22937:SF222">
    <property type="entry name" value="RING-TYPE E3 UBIQUITIN TRANSFERASE"/>
    <property type="match status" value="1"/>
</dbReference>
<evidence type="ECO:0000256" key="6">
    <source>
        <dbReference type="ARBA" id="ARBA00022786"/>
    </source>
</evidence>
<dbReference type="GO" id="GO:0008270">
    <property type="term" value="F:zinc ion binding"/>
    <property type="evidence" value="ECO:0007669"/>
    <property type="project" value="UniProtKB-KW"/>
</dbReference>
<dbReference type="PROSITE" id="PS50089">
    <property type="entry name" value="ZF_RING_2"/>
    <property type="match status" value="1"/>
</dbReference>
<dbReference type="EMBL" id="CP144695">
    <property type="protein sequence ID" value="WVZ05009.1"/>
    <property type="molecule type" value="Genomic_DNA"/>
</dbReference>
<evidence type="ECO:0000256" key="5">
    <source>
        <dbReference type="ARBA" id="ARBA00022771"/>
    </source>
</evidence>
<dbReference type="Pfam" id="PF13639">
    <property type="entry name" value="zf-RING_2"/>
    <property type="match status" value="1"/>
</dbReference>
<dbReference type="SUPFAM" id="SSF57850">
    <property type="entry name" value="RING/U-box"/>
    <property type="match status" value="1"/>
</dbReference>
<dbReference type="EC" id="2.3.2.27" evidence="2"/>
<dbReference type="AlphaFoldDB" id="A0AAQ3N8A2"/>
<evidence type="ECO:0000256" key="1">
    <source>
        <dbReference type="ARBA" id="ARBA00000900"/>
    </source>
</evidence>
<evidence type="ECO:0000256" key="8">
    <source>
        <dbReference type="PROSITE-ProRule" id="PRU00175"/>
    </source>
</evidence>
<dbReference type="InterPro" id="IPR045191">
    <property type="entry name" value="MBR1/2-like"/>
</dbReference>
<keyword evidence="3" id="KW-0808">Transferase</keyword>
<dbReference type="InterPro" id="IPR013083">
    <property type="entry name" value="Znf_RING/FYVE/PHD"/>
</dbReference>
<dbReference type="GO" id="GO:0005634">
    <property type="term" value="C:nucleus"/>
    <property type="evidence" value="ECO:0007669"/>
    <property type="project" value="TreeGrafter"/>
</dbReference>
<keyword evidence="4" id="KW-0479">Metal-binding</keyword>
<evidence type="ECO:0000256" key="7">
    <source>
        <dbReference type="ARBA" id="ARBA00022833"/>
    </source>
</evidence>
<reference evidence="10 11" key="1">
    <citation type="journal article" date="2023" name="Life. Sci Alliance">
        <title>Evolutionary insights into 3D genome organization and epigenetic landscape of Vigna mungo.</title>
        <authorList>
            <person name="Junaid A."/>
            <person name="Singh B."/>
            <person name="Bhatia S."/>
        </authorList>
    </citation>
    <scope>NUCLEOTIDE SEQUENCE [LARGE SCALE GENOMIC DNA]</scope>
    <source>
        <strain evidence="10">Urdbean</strain>
    </source>
</reference>
<accession>A0AAQ3N8A2</accession>
<keyword evidence="5 8" id="KW-0863">Zinc-finger</keyword>
<evidence type="ECO:0000259" key="9">
    <source>
        <dbReference type="PROSITE" id="PS50089"/>
    </source>
</evidence>
<feature type="non-terminal residue" evidence="10">
    <location>
        <position position="1"/>
    </location>
</feature>
<evidence type="ECO:0000313" key="10">
    <source>
        <dbReference type="EMBL" id="WVZ05009.1"/>
    </source>
</evidence>
<sequence length="172" mass="20192">QPMQPMQEARGHSINIQPFASAYMRQPLVFGHGMNLPLMAFFETMLSFFYRMLLHRVIIVIWILITCHMRQELVEYFQQIDNVSRGLSEETITRVVKTKTCLLPNNLDGVTSKEQETDLCVICQDEYKNQEEIGILQCQHRYHANCIRRWLHEKNVCPICKSEVLDFEGTLE</sequence>
<dbReference type="SMART" id="SM00184">
    <property type="entry name" value="RING"/>
    <property type="match status" value="1"/>
</dbReference>